<dbReference type="Proteomes" id="UP001157502">
    <property type="component" value="Chromosome 24"/>
</dbReference>
<name>A0ACC2FNW4_DALPE</name>
<dbReference type="EMBL" id="CM055751">
    <property type="protein sequence ID" value="KAJ7993055.1"/>
    <property type="molecule type" value="Genomic_DNA"/>
</dbReference>
<organism evidence="1 2">
    <name type="scientific">Dallia pectoralis</name>
    <name type="common">Alaska blackfish</name>
    <dbReference type="NCBI Taxonomy" id="75939"/>
    <lineage>
        <taxon>Eukaryota</taxon>
        <taxon>Metazoa</taxon>
        <taxon>Chordata</taxon>
        <taxon>Craniata</taxon>
        <taxon>Vertebrata</taxon>
        <taxon>Euteleostomi</taxon>
        <taxon>Actinopterygii</taxon>
        <taxon>Neopterygii</taxon>
        <taxon>Teleostei</taxon>
        <taxon>Protacanthopterygii</taxon>
        <taxon>Esociformes</taxon>
        <taxon>Umbridae</taxon>
        <taxon>Dallia</taxon>
    </lineage>
</organism>
<accession>A0ACC2FNW4</accession>
<evidence type="ECO:0000313" key="2">
    <source>
        <dbReference type="Proteomes" id="UP001157502"/>
    </source>
</evidence>
<reference evidence="1" key="1">
    <citation type="submission" date="2021-05" db="EMBL/GenBank/DDBJ databases">
        <authorList>
            <person name="Pan Q."/>
            <person name="Jouanno E."/>
            <person name="Zahm M."/>
            <person name="Klopp C."/>
            <person name="Cabau C."/>
            <person name="Louis A."/>
            <person name="Berthelot C."/>
            <person name="Parey E."/>
            <person name="Roest Crollius H."/>
            <person name="Montfort J."/>
            <person name="Robinson-Rechavi M."/>
            <person name="Bouchez O."/>
            <person name="Lampietro C."/>
            <person name="Lopez Roques C."/>
            <person name="Donnadieu C."/>
            <person name="Postlethwait J."/>
            <person name="Bobe J."/>
            <person name="Dillon D."/>
            <person name="Chandos A."/>
            <person name="von Hippel F."/>
            <person name="Guiguen Y."/>
        </authorList>
    </citation>
    <scope>NUCLEOTIDE SEQUENCE</scope>
    <source>
        <strain evidence="1">YG-Jan2019</strain>
    </source>
</reference>
<protein>
    <submittedName>
        <fullName evidence="1">Uncharacterized protein</fullName>
    </submittedName>
</protein>
<sequence>MKRLLWAPRGAGWVTASREAAVRGEGTPTGGRGDLRGGKGLEGGLRKRRRPFEAISYAALPSIHLPPPLVDRDRTSRLQLTCVSPLPPRHANALVSYSPGSVGSAESPFNTGQTRVSPGLPSWLPLLLDPGSTLVPDARGSPRPTLHIASRPGEIPVCLVEVRGRKEREGHMRFGRSYLKGLGGLHIHLIPGTCTPLLSHDPLLTKPTLWCTLFLARARITVCVIEPIKNPGRPRSTGARLTVAAVSRRRGLTSSFLWVEAAIFVVRSGQE</sequence>
<keyword evidence="2" id="KW-1185">Reference proteome</keyword>
<proteinExistence type="predicted"/>
<evidence type="ECO:0000313" key="1">
    <source>
        <dbReference type="EMBL" id="KAJ7993055.1"/>
    </source>
</evidence>
<gene>
    <name evidence="1" type="ORF">DPEC_G00268470</name>
</gene>
<comment type="caution">
    <text evidence="1">The sequence shown here is derived from an EMBL/GenBank/DDBJ whole genome shotgun (WGS) entry which is preliminary data.</text>
</comment>